<sequence>MVYHLLCACFGWKDQEGRNSSK</sequence>
<dbReference type="EMBL" id="GBRH01170081">
    <property type="protein sequence ID" value="JAE27815.1"/>
    <property type="molecule type" value="Transcribed_RNA"/>
</dbReference>
<reference evidence="1" key="1">
    <citation type="submission" date="2014-09" db="EMBL/GenBank/DDBJ databases">
        <authorList>
            <person name="Magalhaes I.L.F."/>
            <person name="Oliveira U."/>
            <person name="Santos F.R."/>
            <person name="Vidigal T.H.D.A."/>
            <person name="Brescovit A.D."/>
            <person name="Santos A.J."/>
        </authorList>
    </citation>
    <scope>NUCLEOTIDE SEQUENCE</scope>
    <source>
        <tissue evidence="1">Shoot tissue taken approximately 20 cm above the soil surface</tissue>
    </source>
</reference>
<accession>A0A0A9GRM4</accession>
<organism evidence="1">
    <name type="scientific">Arundo donax</name>
    <name type="common">Giant reed</name>
    <name type="synonym">Donax arundinaceus</name>
    <dbReference type="NCBI Taxonomy" id="35708"/>
    <lineage>
        <taxon>Eukaryota</taxon>
        <taxon>Viridiplantae</taxon>
        <taxon>Streptophyta</taxon>
        <taxon>Embryophyta</taxon>
        <taxon>Tracheophyta</taxon>
        <taxon>Spermatophyta</taxon>
        <taxon>Magnoliopsida</taxon>
        <taxon>Liliopsida</taxon>
        <taxon>Poales</taxon>
        <taxon>Poaceae</taxon>
        <taxon>PACMAD clade</taxon>
        <taxon>Arundinoideae</taxon>
        <taxon>Arundineae</taxon>
        <taxon>Arundo</taxon>
    </lineage>
</organism>
<evidence type="ECO:0000313" key="1">
    <source>
        <dbReference type="EMBL" id="JAE27815.1"/>
    </source>
</evidence>
<dbReference type="AlphaFoldDB" id="A0A0A9GRM4"/>
<reference evidence="1" key="2">
    <citation type="journal article" date="2015" name="Data Brief">
        <title>Shoot transcriptome of the giant reed, Arundo donax.</title>
        <authorList>
            <person name="Barrero R.A."/>
            <person name="Guerrero F.D."/>
            <person name="Moolhuijzen P."/>
            <person name="Goolsby J.A."/>
            <person name="Tidwell J."/>
            <person name="Bellgard S.E."/>
            <person name="Bellgard M.I."/>
        </authorList>
    </citation>
    <scope>NUCLEOTIDE SEQUENCE</scope>
    <source>
        <tissue evidence="1">Shoot tissue taken approximately 20 cm above the soil surface</tissue>
    </source>
</reference>
<protein>
    <submittedName>
        <fullName evidence="1">Uncharacterized protein</fullName>
    </submittedName>
</protein>
<proteinExistence type="predicted"/>
<name>A0A0A9GRM4_ARUDO</name>